<dbReference type="CDD" id="cd04709">
    <property type="entry name" value="BAH_MTA"/>
    <property type="match status" value="1"/>
</dbReference>
<evidence type="ECO:0000256" key="10">
    <source>
        <dbReference type="ARBA" id="ARBA00023242"/>
    </source>
</evidence>
<evidence type="ECO:0000256" key="8">
    <source>
        <dbReference type="ARBA" id="ARBA00022990"/>
    </source>
</evidence>
<dbReference type="Pfam" id="PF00249">
    <property type="entry name" value="Myb_DNA-binding"/>
    <property type="match status" value="1"/>
</dbReference>
<dbReference type="FunFam" id="2.30.30.490:FF:000001">
    <property type="entry name" value="Metastasis-associated 1 family, member 3"/>
    <property type="match status" value="1"/>
</dbReference>
<evidence type="ECO:0000256" key="5">
    <source>
        <dbReference type="ARBA" id="ARBA00022771"/>
    </source>
</evidence>
<evidence type="ECO:0000256" key="11">
    <source>
        <dbReference type="ARBA" id="ARBA00093454"/>
    </source>
</evidence>
<dbReference type="Ensembl" id="ENSENLT00000006469.1">
    <property type="protein sequence ID" value="ENSENLP00000006187.1"/>
    <property type="gene ID" value="ENSENLG00000002438.1"/>
</dbReference>
<keyword evidence="17" id="KW-1185">Reference proteome</keyword>
<organism evidence="16 17">
    <name type="scientific">Echeneis naucrates</name>
    <name type="common">Live sharksucker</name>
    <dbReference type="NCBI Taxonomy" id="173247"/>
    <lineage>
        <taxon>Eukaryota</taxon>
        <taxon>Metazoa</taxon>
        <taxon>Chordata</taxon>
        <taxon>Craniata</taxon>
        <taxon>Vertebrata</taxon>
        <taxon>Euteleostomi</taxon>
        <taxon>Actinopterygii</taxon>
        <taxon>Neopterygii</taxon>
        <taxon>Teleostei</taxon>
        <taxon>Neoteleostei</taxon>
        <taxon>Acanthomorphata</taxon>
        <taxon>Carangaria</taxon>
        <taxon>Carangiformes</taxon>
        <taxon>Echeneidae</taxon>
        <taxon>Echeneis</taxon>
    </lineage>
</organism>
<keyword evidence="3" id="KW-0597">Phosphoprotein</keyword>
<dbReference type="Gene3D" id="1.10.10.60">
    <property type="entry name" value="Homeodomain-like"/>
    <property type="match status" value="1"/>
</dbReference>
<dbReference type="Pfam" id="PF01426">
    <property type="entry name" value="BAH"/>
    <property type="match status" value="1"/>
</dbReference>
<dbReference type="InterPro" id="IPR000679">
    <property type="entry name" value="Znf_GATA"/>
</dbReference>
<dbReference type="GO" id="GO:0016581">
    <property type="term" value="C:NuRD complex"/>
    <property type="evidence" value="ECO:0007669"/>
    <property type="project" value="TreeGrafter"/>
</dbReference>
<evidence type="ECO:0000256" key="12">
    <source>
        <dbReference type="SAM" id="MobiDB-lite"/>
    </source>
</evidence>
<keyword evidence="8" id="KW-0007">Acetylation</keyword>
<dbReference type="GO" id="GO:0043565">
    <property type="term" value="F:sequence-specific DNA binding"/>
    <property type="evidence" value="ECO:0007669"/>
    <property type="project" value="InterPro"/>
</dbReference>
<accession>A0A665TJH4</accession>
<dbReference type="GO" id="GO:0008270">
    <property type="term" value="F:zinc ion binding"/>
    <property type="evidence" value="ECO:0007669"/>
    <property type="project" value="UniProtKB-KW"/>
</dbReference>
<evidence type="ECO:0000256" key="4">
    <source>
        <dbReference type="ARBA" id="ARBA00022723"/>
    </source>
</evidence>
<feature type="domain" description="ELM2" evidence="14">
    <location>
        <begin position="143"/>
        <end position="254"/>
    </location>
</feature>
<protein>
    <submittedName>
        <fullName evidence="16">Metastasis associated 1 family, member 3</fullName>
    </submittedName>
</protein>
<evidence type="ECO:0000256" key="3">
    <source>
        <dbReference type="ARBA" id="ARBA00022553"/>
    </source>
</evidence>
<dbReference type="PROSITE" id="PS51156">
    <property type="entry name" value="ELM2"/>
    <property type="match status" value="1"/>
</dbReference>
<dbReference type="Gene3D" id="2.30.30.490">
    <property type="match status" value="1"/>
</dbReference>
<dbReference type="Proteomes" id="UP000472264">
    <property type="component" value="Chromosome 19"/>
</dbReference>
<reference evidence="16" key="1">
    <citation type="submission" date="2021-04" db="EMBL/GenBank/DDBJ databases">
        <authorList>
            <consortium name="Wellcome Sanger Institute Data Sharing"/>
        </authorList>
    </citation>
    <scope>NUCLEOTIDE SEQUENCE [LARGE SCALE GENOMIC DNA]</scope>
</reference>
<dbReference type="FunFam" id="4.10.1240.50:FF:000001">
    <property type="entry name" value="Metastasis-associated 1 family, member 3"/>
    <property type="match status" value="1"/>
</dbReference>
<comment type="similarity">
    <text evidence="11">Belongs to the metastasis-associated protein family.</text>
</comment>
<dbReference type="Pfam" id="PF01448">
    <property type="entry name" value="ELM2"/>
    <property type="match status" value="1"/>
</dbReference>
<dbReference type="SMART" id="SM00401">
    <property type="entry name" value="ZnF_GATA"/>
    <property type="match status" value="1"/>
</dbReference>
<dbReference type="InterPro" id="IPR001005">
    <property type="entry name" value="SANT/Myb"/>
</dbReference>
<keyword evidence="6" id="KW-0862">Zinc</keyword>
<proteinExistence type="inferred from homology"/>
<dbReference type="InterPro" id="IPR043151">
    <property type="entry name" value="BAH_sf"/>
</dbReference>
<feature type="domain" description="BAH" evidence="13">
    <location>
        <begin position="1"/>
        <end position="142"/>
    </location>
</feature>
<evidence type="ECO:0000256" key="7">
    <source>
        <dbReference type="ARBA" id="ARBA00022843"/>
    </source>
</evidence>
<dbReference type="AlphaFoldDB" id="A0A665TJH4"/>
<keyword evidence="9" id="KW-0238">DNA-binding</keyword>
<dbReference type="GO" id="GO:0003713">
    <property type="term" value="F:transcription coactivator activity"/>
    <property type="evidence" value="ECO:0007669"/>
    <property type="project" value="TreeGrafter"/>
</dbReference>
<dbReference type="PROSITE" id="PS51038">
    <property type="entry name" value="BAH"/>
    <property type="match status" value="1"/>
</dbReference>
<evidence type="ECO:0000259" key="14">
    <source>
        <dbReference type="PROSITE" id="PS51156"/>
    </source>
</evidence>
<evidence type="ECO:0000256" key="1">
    <source>
        <dbReference type="ARBA" id="ARBA00004123"/>
    </source>
</evidence>
<dbReference type="SMART" id="SM00717">
    <property type="entry name" value="SANT"/>
    <property type="match status" value="1"/>
</dbReference>
<dbReference type="InterPro" id="IPR040138">
    <property type="entry name" value="MIER/MTA"/>
</dbReference>
<evidence type="ECO:0000259" key="13">
    <source>
        <dbReference type="PROSITE" id="PS51038"/>
    </source>
</evidence>
<dbReference type="PANTHER" id="PTHR10865">
    <property type="entry name" value="METASTASIS-ASSOCIATED PROTEIN AND MESODERM INDUCTION EARLY RESPONSE PROTEIN"/>
    <property type="match status" value="1"/>
</dbReference>
<dbReference type="GO" id="GO:0042826">
    <property type="term" value="F:histone deacetylase binding"/>
    <property type="evidence" value="ECO:0007669"/>
    <property type="project" value="TreeGrafter"/>
</dbReference>
<keyword evidence="5" id="KW-0863">Zinc-finger</keyword>
<keyword evidence="2" id="KW-1017">Isopeptide bond</keyword>
<dbReference type="GO" id="GO:0003714">
    <property type="term" value="F:transcription corepressor activity"/>
    <property type="evidence" value="ECO:0007669"/>
    <property type="project" value="TreeGrafter"/>
</dbReference>
<dbReference type="GO" id="GO:0000122">
    <property type="term" value="P:negative regulation of transcription by RNA polymerase II"/>
    <property type="evidence" value="ECO:0007669"/>
    <property type="project" value="TreeGrafter"/>
</dbReference>
<evidence type="ECO:0000313" key="16">
    <source>
        <dbReference type="Ensembl" id="ENSENLP00000006187.1"/>
    </source>
</evidence>
<feature type="compositionally biased region" description="Polar residues" evidence="12">
    <location>
        <begin position="404"/>
        <end position="423"/>
    </location>
</feature>
<dbReference type="GO" id="GO:0003682">
    <property type="term" value="F:chromatin binding"/>
    <property type="evidence" value="ECO:0007669"/>
    <property type="project" value="InterPro"/>
</dbReference>
<reference evidence="16" key="2">
    <citation type="submission" date="2025-08" db="UniProtKB">
        <authorList>
            <consortium name="Ensembl"/>
        </authorList>
    </citation>
    <scope>IDENTIFICATION</scope>
</reference>
<dbReference type="PANTHER" id="PTHR10865:SF6">
    <property type="entry name" value="METASTASIS-ASSOCIATED PROTEIN MTA3"/>
    <property type="match status" value="1"/>
</dbReference>
<dbReference type="Pfam" id="PF17226">
    <property type="entry name" value="MTA_R1"/>
    <property type="match status" value="1"/>
</dbReference>
<dbReference type="InterPro" id="IPR009057">
    <property type="entry name" value="Homeodomain-like_sf"/>
</dbReference>
<dbReference type="FunFam" id="1.10.10.60:FF:000012">
    <property type="entry name" value="Metastasis-associated 1 family, member 3"/>
    <property type="match status" value="1"/>
</dbReference>
<dbReference type="Gene3D" id="4.10.1240.50">
    <property type="match status" value="1"/>
</dbReference>
<keyword evidence="10" id="KW-0539">Nucleus</keyword>
<comment type="subcellular location">
    <subcellularLocation>
        <location evidence="1">Nucleus</location>
    </subcellularLocation>
</comment>
<dbReference type="CDD" id="cd11661">
    <property type="entry name" value="SANT_MTA3_like"/>
    <property type="match status" value="1"/>
</dbReference>
<name>A0A665TJH4_ECHNA</name>
<dbReference type="InterPro" id="IPR017884">
    <property type="entry name" value="SANT_dom"/>
</dbReference>
<dbReference type="InterPro" id="IPR035170">
    <property type="entry name" value="MTA1_R1"/>
</dbReference>
<keyword evidence="7" id="KW-0832">Ubl conjugation</keyword>
<dbReference type="InterPro" id="IPR000949">
    <property type="entry name" value="ELM2_dom"/>
</dbReference>
<evidence type="ECO:0000259" key="15">
    <source>
        <dbReference type="PROSITE" id="PS51293"/>
    </source>
</evidence>
<gene>
    <name evidence="16" type="primary">mta3</name>
</gene>
<dbReference type="PROSITE" id="PS51293">
    <property type="entry name" value="SANT"/>
    <property type="match status" value="1"/>
</dbReference>
<dbReference type="SUPFAM" id="SSF46689">
    <property type="entry name" value="Homeodomain-like"/>
    <property type="match status" value="1"/>
</dbReference>
<sequence length="476" mass="54711">CQSNYYVFFENSSSNPYLIRRIEELNKTASGNVEAKVVCFYRRRDISHSLIQLADKHAKELEEEKENPTETELTEKQKHQLRHRELFLSRQYESLPATHIRGKCSVALLNETEAVLSYLDKEDTFFYSLVYDPTQKTLLADKGEIRVGPRFQADVPEMLQEGEADDRDQAKLEEKLWDPECPLTNKQIDQFLVVARAVGTFARALDCSSSVRQPSLHMSAAAASRDITLFHAMDTLHRHNYDLSSALSVLVPAGGPVLCRDEMEEWSASEAAMFEEALEKYGKDFNDIRQDFLPWKSLTSIIEYYYMWKTTDRYVQQKRLKAAEAESKLKQVYIPTYINAFCTLTAMQSAQWYSWGPPNMQCRLCVSCWMYWKKYGGLKMPSRAEGPEERTSPSPSRSRGHAPRQSNHMVPMRNSGSPKSSMKTKQAFLLQATRLTKLARHMCRDIIRLRRAARRPFVPINCGAIKAECKSSFNSS</sequence>
<dbReference type="SMART" id="SM00439">
    <property type="entry name" value="BAH"/>
    <property type="match status" value="1"/>
</dbReference>
<dbReference type="SMART" id="SM01189">
    <property type="entry name" value="ELM2"/>
    <property type="match status" value="1"/>
</dbReference>
<evidence type="ECO:0000256" key="9">
    <source>
        <dbReference type="ARBA" id="ARBA00023125"/>
    </source>
</evidence>
<feature type="region of interest" description="Disordered" evidence="12">
    <location>
        <begin position="382"/>
        <end position="423"/>
    </location>
</feature>
<evidence type="ECO:0000256" key="6">
    <source>
        <dbReference type="ARBA" id="ARBA00022833"/>
    </source>
</evidence>
<keyword evidence="4" id="KW-0479">Metal-binding</keyword>
<dbReference type="InterPro" id="IPR001025">
    <property type="entry name" value="BAH_dom"/>
</dbReference>
<feature type="domain" description="SANT" evidence="15">
    <location>
        <begin position="261"/>
        <end position="313"/>
    </location>
</feature>
<evidence type="ECO:0000313" key="17">
    <source>
        <dbReference type="Proteomes" id="UP000472264"/>
    </source>
</evidence>
<reference evidence="16" key="3">
    <citation type="submission" date="2025-09" db="UniProtKB">
        <authorList>
            <consortium name="Ensembl"/>
        </authorList>
    </citation>
    <scope>IDENTIFICATION</scope>
</reference>
<evidence type="ECO:0000256" key="2">
    <source>
        <dbReference type="ARBA" id="ARBA00022499"/>
    </source>
</evidence>